<dbReference type="GO" id="GO:0000049">
    <property type="term" value="F:tRNA binding"/>
    <property type="evidence" value="ECO:0007669"/>
    <property type="project" value="UniProtKB-UniRule"/>
</dbReference>
<comment type="domain">
    <text evidence="2">A Gly-cisPro motif from one monomer fits into the active site of the other monomer to allow specific chiral rejection of L-amino acids.</text>
</comment>
<dbReference type="OrthoDB" id="9801395at2"/>
<comment type="subunit">
    <text evidence="2">Homodimer.</text>
</comment>
<dbReference type="InterPro" id="IPR003732">
    <property type="entry name" value="Daa-tRNA_deacyls_DTD"/>
</dbReference>
<dbReference type="STRING" id="266762.HQ36_05770"/>
<dbReference type="GO" id="GO:0043908">
    <property type="term" value="F:Ser(Gly)-tRNA(Ala) hydrolase activity"/>
    <property type="evidence" value="ECO:0007669"/>
    <property type="project" value="UniProtKB-UniRule"/>
</dbReference>
<dbReference type="GO" id="GO:0019478">
    <property type="term" value="P:D-amino acid catabolic process"/>
    <property type="evidence" value="ECO:0007669"/>
    <property type="project" value="UniProtKB-UniRule"/>
</dbReference>
<evidence type="ECO:0000313" key="4">
    <source>
        <dbReference type="Proteomes" id="UP000030134"/>
    </source>
</evidence>
<evidence type="ECO:0000256" key="1">
    <source>
        <dbReference type="ARBA" id="ARBA00009673"/>
    </source>
</evidence>
<dbReference type="EC" id="3.1.1.96" evidence="2"/>
<sequence>MKLVIQRVQNASVSIGGALFSSIERGLLILVGIKESDGDREIEYLCRKVAALRIFNDDEGVMNRSVMDVGGEVLMVSQFTLMANTKKGNRPSYINAAKGAISEPLYDRFCLAMEQTLGKPVARGQFGADMQVSLTNDGPVTIIIDTEDNI</sequence>
<reference evidence="3 4" key="1">
    <citation type="submission" date="2014-08" db="EMBL/GenBank/DDBJ databases">
        <title>Porphyromonas gingivicanis strain:COT-022_OH1391 Genome sequencing.</title>
        <authorList>
            <person name="Wallis C."/>
            <person name="Deusch O."/>
            <person name="O'Flynn C."/>
            <person name="Davis I."/>
            <person name="Jospin G."/>
            <person name="Darling A.E."/>
            <person name="Coil D.A."/>
            <person name="Alexiev A."/>
            <person name="Horsfall A."/>
            <person name="Kirkwood N."/>
            <person name="Harris S."/>
            <person name="Eisen J.A."/>
        </authorList>
    </citation>
    <scope>NUCLEOTIDE SEQUENCE [LARGE SCALE GENOMIC DNA]</scope>
    <source>
        <strain evidence="4">COT-022 OH1391</strain>
    </source>
</reference>
<dbReference type="PANTHER" id="PTHR10472">
    <property type="entry name" value="D-TYROSYL-TRNA TYR DEACYLASE"/>
    <property type="match status" value="1"/>
</dbReference>
<dbReference type="eggNOG" id="COG1490">
    <property type="taxonomic scope" value="Bacteria"/>
</dbReference>
<keyword evidence="2" id="KW-0820">tRNA-binding</keyword>
<dbReference type="GO" id="GO:0005737">
    <property type="term" value="C:cytoplasm"/>
    <property type="evidence" value="ECO:0007669"/>
    <property type="project" value="UniProtKB-SubCell"/>
</dbReference>
<dbReference type="InterPro" id="IPR023509">
    <property type="entry name" value="DTD-like_sf"/>
</dbReference>
<gene>
    <name evidence="2" type="primary">dtd</name>
    <name evidence="3" type="ORF">HQ36_05770</name>
</gene>
<dbReference type="RefSeq" id="WP_036884316.1">
    <property type="nucleotide sequence ID" value="NZ_JQZW01000009.1"/>
</dbReference>
<dbReference type="Pfam" id="PF02580">
    <property type="entry name" value="Tyr_Deacylase"/>
    <property type="match status" value="1"/>
</dbReference>
<keyword evidence="2" id="KW-0378">Hydrolase</keyword>
<comment type="catalytic activity">
    <reaction evidence="2">
        <text>glycyl-tRNA(Ala) + H2O = tRNA(Ala) + glycine + H(+)</text>
        <dbReference type="Rhea" id="RHEA:53744"/>
        <dbReference type="Rhea" id="RHEA-COMP:9657"/>
        <dbReference type="Rhea" id="RHEA-COMP:13640"/>
        <dbReference type="ChEBI" id="CHEBI:15377"/>
        <dbReference type="ChEBI" id="CHEBI:15378"/>
        <dbReference type="ChEBI" id="CHEBI:57305"/>
        <dbReference type="ChEBI" id="CHEBI:78442"/>
        <dbReference type="ChEBI" id="CHEBI:78522"/>
    </reaction>
</comment>
<dbReference type="NCBIfam" id="TIGR00256">
    <property type="entry name" value="D-aminoacyl-tRNA deacylase"/>
    <property type="match status" value="1"/>
</dbReference>
<evidence type="ECO:0000256" key="2">
    <source>
        <dbReference type="HAMAP-Rule" id="MF_00518"/>
    </source>
</evidence>
<accession>A0A0A2G3A4</accession>
<dbReference type="GO" id="GO:0051500">
    <property type="term" value="F:D-tyrosyl-tRNA(Tyr) deacylase activity"/>
    <property type="evidence" value="ECO:0007669"/>
    <property type="project" value="TreeGrafter"/>
</dbReference>
<dbReference type="AlphaFoldDB" id="A0A0A2G3A4"/>
<dbReference type="PANTHER" id="PTHR10472:SF5">
    <property type="entry name" value="D-AMINOACYL-TRNA DEACYLASE 1"/>
    <property type="match status" value="1"/>
</dbReference>
<comment type="catalytic activity">
    <reaction evidence="2">
        <text>a D-aminoacyl-tRNA + H2O = a tRNA + a D-alpha-amino acid + H(+)</text>
        <dbReference type="Rhea" id="RHEA:13953"/>
        <dbReference type="Rhea" id="RHEA-COMP:10123"/>
        <dbReference type="Rhea" id="RHEA-COMP:10124"/>
        <dbReference type="ChEBI" id="CHEBI:15377"/>
        <dbReference type="ChEBI" id="CHEBI:15378"/>
        <dbReference type="ChEBI" id="CHEBI:59871"/>
        <dbReference type="ChEBI" id="CHEBI:78442"/>
        <dbReference type="ChEBI" id="CHEBI:79333"/>
        <dbReference type="EC" id="3.1.1.96"/>
    </reaction>
</comment>
<keyword evidence="2" id="KW-0963">Cytoplasm</keyword>
<keyword evidence="4" id="KW-1185">Reference proteome</keyword>
<dbReference type="EMBL" id="JQZW01000009">
    <property type="protein sequence ID" value="KGN97768.1"/>
    <property type="molecule type" value="Genomic_DNA"/>
</dbReference>
<protein>
    <recommendedName>
        <fullName evidence="2">D-aminoacyl-tRNA deacylase</fullName>
        <shortName evidence="2">DTD</shortName>
        <ecNumber evidence="2">3.1.1.96</ecNumber>
    </recommendedName>
    <alternativeName>
        <fullName evidence="2">Gly-tRNA(Ala) deacylase</fullName>
        <ecNumber evidence="2">3.1.1.-</ecNumber>
    </alternativeName>
</protein>
<dbReference type="HAMAP" id="MF_00518">
    <property type="entry name" value="Deacylase_Dtd"/>
    <property type="match status" value="1"/>
</dbReference>
<proteinExistence type="inferred from homology"/>
<comment type="similarity">
    <text evidence="1 2">Belongs to the DTD family.</text>
</comment>
<comment type="subcellular location">
    <subcellularLocation>
        <location evidence="2">Cytoplasm</location>
    </subcellularLocation>
</comment>
<evidence type="ECO:0000313" key="3">
    <source>
        <dbReference type="EMBL" id="KGN97768.1"/>
    </source>
</evidence>
<name>A0A0A2G3A4_9PORP</name>
<comment type="caution">
    <text evidence="3">The sequence shown here is derived from an EMBL/GenBank/DDBJ whole genome shotgun (WGS) entry which is preliminary data.</text>
</comment>
<feature type="short sequence motif" description="Gly-cisPro motif, important for rejection of L-amino acids" evidence="2">
    <location>
        <begin position="138"/>
        <end position="139"/>
    </location>
</feature>
<dbReference type="EC" id="3.1.1.-" evidence="2"/>
<organism evidence="3 4">
    <name type="scientific">Porphyromonas gingivicanis</name>
    <dbReference type="NCBI Taxonomy" id="266762"/>
    <lineage>
        <taxon>Bacteria</taxon>
        <taxon>Pseudomonadati</taxon>
        <taxon>Bacteroidota</taxon>
        <taxon>Bacteroidia</taxon>
        <taxon>Bacteroidales</taxon>
        <taxon>Porphyromonadaceae</taxon>
        <taxon>Porphyromonas</taxon>
    </lineage>
</organism>
<dbReference type="Gene3D" id="3.50.80.10">
    <property type="entry name" value="D-tyrosyl-tRNA(Tyr) deacylase"/>
    <property type="match status" value="1"/>
</dbReference>
<dbReference type="FunFam" id="3.50.80.10:FF:000001">
    <property type="entry name" value="D-aminoacyl-tRNA deacylase"/>
    <property type="match status" value="1"/>
</dbReference>
<keyword evidence="2" id="KW-0694">RNA-binding</keyword>
<comment type="function">
    <text evidence="2">An aminoacyl-tRNA editing enzyme that deacylates mischarged D-aminoacyl-tRNAs. Also deacylates mischarged glycyl-tRNA(Ala), protecting cells against glycine mischarging by AlaRS. Acts via tRNA-based rather than protein-based catalysis; rejects L-amino acids rather than detecting D-amino acids in the active site. By recycling D-aminoacyl-tRNA to D-amino acids and free tRNA molecules, this enzyme counteracts the toxicity associated with the formation of D-aminoacyl-tRNA entities in vivo and helps enforce protein L-homochirality.</text>
</comment>
<dbReference type="SUPFAM" id="SSF69500">
    <property type="entry name" value="DTD-like"/>
    <property type="match status" value="1"/>
</dbReference>
<dbReference type="Proteomes" id="UP000030134">
    <property type="component" value="Unassembled WGS sequence"/>
</dbReference>
<dbReference type="GO" id="GO:0106026">
    <property type="term" value="F:Gly-tRNA(Ala) deacylase activity"/>
    <property type="evidence" value="ECO:0007669"/>
    <property type="project" value="UniProtKB-UniRule"/>
</dbReference>